<dbReference type="EMBL" id="PNBA02000017">
    <property type="protein sequence ID" value="KAG6395137.1"/>
    <property type="molecule type" value="Genomic_DNA"/>
</dbReference>
<dbReference type="FunFam" id="1.10.10.2030:FF:000001">
    <property type="entry name" value="DNA/RNA-binding protein KIN17, putative"/>
    <property type="match status" value="1"/>
</dbReference>
<evidence type="ECO:0000256" key="3">
    <source>
        <dbReference type="ARBA" id="ARBA00022723"/>
    </source>
</evidence>
<dbReference type="InterPro" id="IPR014722">
    <property type="entry name" value="Rib_uL2_dom2"/>
</dbReference>
<dbReference type="PANTHER" id="PTHR12805:SF0">
    <property type="entry name" value="DNA_RNA-BINDING PROTEIN KIN17"/>
    <property type="match status" value="1"/>
</dbReference>
<feature type="domain" description="KOW" evidence="10">
    <location>
        <begin position="339"/>
        <end position="366"/>
    </location>
</feature>
<evidence type="ECO:0000259" key="10">
    <source>
        <dbReference type="SMART" id="SM00739"/>
    </source>
</evidence>
<feature type="compositionally biased region" description="Basic and acidic residues" evidence="9">
    <location>
        <begin position="220"/>
        <end position="231"/>
    </location>
</feature>
<dbReference type="InterPro" id="IPR041330">
    <property type="entry name" value="KN17_SH3"/>
</dbReference>
<dbReference type="GO" id="GO:0008270">
    <property type="term" value="F:zinc ion binding"/>
    <property type="evidence" value="ECO:0007669"/>
    <property type="project" value="UniProtKB-KW"/>
</dbReference>
<dbReference type="GO" id="GO:0005634">
    <property type="term" value="C:nucleus"/>
    <property type="evidence" value="ECO:0007669"/>
    <property type="project" value="UniProtKB-SubCell"/>
</dbReference>
<dbReference type="InterPro" id="IPR019447">
    <property type="entry name" value="DNA/RNA-bd_Kin17_WH-like_dom"/>
</dbReference>
<dbReference type="CDD" id="cd13155">
    <property type="entry name" value="KOW_KIN17"/>
    <property type="match status" value="1"/>
</dbReference>
<dbReference type="Gene3D" id="1.10.10.2030">
    <property type="entry name" value="DNA/RNA-binding protein Kin17, conserved domain"/>
    <property type="match status" value="1"/>
</dbReference>
<keyword evidence="5" id="KW-0862">Zinc</keyword>
<dbReference type="Pfam" id="PF25095">
    <property type="entry name" value="C2H2-zf_KIN17"/>
    <property type="match status" value="1"/>
</dbReference>
<evidence type="ECO:0000313" key="12">
    <source>
        <dbReference type="EMBL" id="KAG6395137.1"/>
    </source>
</evidence>
<evidence type="ECO:0000256" key="1">
    <source>
        <dbReference type="ARBA" id="ARBA00004123"/>
    </source>
</evidence>
<evidence type="ECO:0000313" key="13">
    <source>
        <dbReference type="Proteomes" id="UP000298416"/>
    </source>
</evidence>
<proteinExistence type="inferred from homology"/>
<gene>
    <name evidence="12" type="ORF">SASPL_145776</name>
</gene>
<evidence type="ECO:0000259" key="11">
    <source>
        <dbReference type="SMART" id="SM01253"/>
    </source>
</evidence>
<keyword evidence="13" id="KW-1185">Reference proteome</keyword>
<feature type="domain" description="DNA/RNA-binding protein Kin17 WH-like" evidence="11">
    <location>
        <begin position="52"/>
        <end position="178"/>
    </location>
</feature>
<dbReference type="Pfam" id="PF25092">
    <property type="entry name" value="SH3_KIN17_C"/>
    <property type="match status" value="1"/>
</dbReference>
<accession>A0A8X8WHM7</accession>
<dbReference type="Gene3D" id="2.30.30.140">
    <property type="match status" value="1"/>
</dbReference>
<feature type="compositionally biased region" description="Basic and acidic residues" evidence="9">
    <location>
        <begin position="200"/>
        <end position="209"/>
    </location>
</feature>
<name>A0A8X8WHM7_SALSN</name>
<dbReference type="PANTHER" id="PTHR12805">
    <property type="entry name" value="KIN17 KIN, ANTIGENIC DETERMINANT OF RECA PROTEIN HOMOLOG"/>
    <property type="match status" value="1"/>
</dbReference>
<dbReference type="Gene3D" id="2.30.30.30">
    <property type="match status" value="1"/>
</dbReference>
<keyword evidence="6" id="KW-0175">Coiled coil</keyword>
<dbReference type="InterPro" id="IPR041995">
    <property type="entry name" value="KOW_KIN17"/>
</dbReference>
<evidence type="ECO:0000256" key="9">
    <source>
        <dbReference type="SAM" id="MobiDB-lite"/>
    </source>
</evidence>
<organism evidence="12">
    <name type="scientific">Salvia splendens</name>
    <name type="common">Scarlet sage</name>
    <dbReference type="NCBI Taxonomy" id="180675"/>
    <lineage>
        <taxon>Eukaryota</taxon>
        <taxon>Viridiplantae</taxon>
        <taxon>Streptophyta</taxon>
        <taxon>Embryophyta</taxon>
        <taxon>Tracheophyta</taxon>
        <taxon>Spermatophyta</taxon>
        <taxon>Magnoliopsida</taxon>
        <taxon>eudicotyledons</taxon>
        <taxon>Gunneridae</taxon>
        <taxon>Pentapetalae</taxon>
        <taxon>asterids</taxon>
        <taxon>lamiids</taxon>
        <taxon>Lamiales</taxon>
        <taxon>Lamiaceae</taxon>
        <taxon>Nepetoideae</taxon>
        <taxon>Mentheae</taxon>
        <taxon>Salviinae</taxon>
        <taxon>Salvia</taxon>
        <taxon>Salvia subgen. Calosphace</taxon>
        <taxon>core Calosphace</taxon>
    </lineage>
</organism>
<keyword evidence="4" id="KW-0863">Zinc-finger</keyword>
<dbReference type="Pfam" id="PF18131">
    <property type="entry name" value="KN17_SH3"/>
    <property type="match status" value="1"/>
</dbReference>
<reference evidence="12" key="2">
    <citation type="submission" date="2020-08" db="EMBL/GenBank/DDBJ databases">
        <title>Plant Genome Project.</title>
        <authorList>
            <person name="Zhang R.-G."/>
        </authorList>
    </citation>
    <scope>NUCLEOTIDE SEQUENCE</scope>
    <source>
        <strain evidence="12">Huo1</strain>
        <tissue evidence="12">Leaf</tissue>
    </source>
</reference>
<evidence type="ECO:0000256" key="2">
    <source>
        <dbReference type="ARBA" id="ARBA00008517"/>
    </source>
</evidence>
<feature type="region of interest" description="Disordered" evidence="9">
    <location>
        <begin position="200"/>
        <end position="270"/>
    </location>
</feature>
<dbReference type="SUPFAM" id="SSF57667">
    <property type="entry name" value="beta-beta-alpha zinc fingers"/>
    <property type="match status" value="1"/>
</dbReference>
<sequence length="527" mass="60468">MGKNEFLTPKAIANRIKAKGLQKLRWYCQMCQKQCRDENGFKCHCMSESHQRQMQVFGQNPTRIISGYSEEFESMFLEHMKRSHRFSRIAATVVYNEYISDRNHVHMNSTKWATLTEFIKYLGKAGKLKVEETPKGWFITYIDNDSETLFKERMKNKRLKADMVEEEKMEREIQKQIERAGQMVGSDKGGDEGLAKSRMLEKTDEEGGAKIKLSLGQSKKNPEMNGKRGDNTRLLFDEVEPESSSGKRKREGEGSSKNASVLDEMMKEEEKAKERINRKDYWVCPGIVVKVMSKALVDKGYYKQKGVVLKVIDKYCGEIEMLENKHVLRVDQEELETVLPQIGGLVKIVNGAYRGQIARLLSIDTDRFCAKVQIEKGVYDGRVLKAVELNVVFYVTVILPFMIPIADDFSLRHKLRDMLYLQHQIQVSQSEHKNKGEFILVHPGQVSRMDVITAPGVAGEDRYATWKRSINIGAEICINIHKADQVMKYFISSGFAFVHSNSTFVILAVETVVVETVLLKPRLCWTF</sequence>
<dbReference type="GO" id="GO:0003690">
    <property type="term" value="F:double-stranded DNA binding"/>
    <property type="evidence" value="ECO:0007669"/>
    <property type="project" value="TreeGrafter"/>
</dbReference>
<dbReference type="Pfam" id="PF10357">
    <property type="entry name" value="WH_KIN17"/>
    <property type="match status" value="1"/>
</dbReference>
<comment type="subcellular location">
    <subcellularLocation>
        <location evidence="1">Nucleus</location>
    </subcellularLocation>
</comment>
<evidence type="ECO:0000256" key="6">
    <source>
        <dbReference type="ARBA" id="ARBA00023054"/>
    </source>
</evidence>
<dbReference type="GO" id="GO:0006260">
    <property type="term" value="P:DNA replication"/>
    <property type="evidence" value="ECO:0007669"/>
    <property type="project" value="TreeGrafter"/>
</dbReference>
<comment type="similarity">
    <text evidence="2">Belongs to the KIN17 family.</text>
</comment>
<comment type="caution">
    <text evidence="12">The sequence shown here is derived from an EMBL/GenBank/DDBJ whole genome shotgun (WGS) entry which is preliminary data.</text>
</comment>
<evidence type="ECO:0000256" key="7">
    <source>
        <dbReference type="ARBA" id="ARBA00023242"/>
    </source>
</evidence>
<reference evidence="12" key="1">
    <citation type="submission" date="2018-01" db="EMBL/GenBank/DDBJ databases">
        <authorList>
            <person name="Mao J.F."/>
        </authorList>
    </citation>
    <scope>NUCLEOTIDE SEQUENCE</scope>
    <source>
        <strain evidence="12">Huo1</strain>
        <tissue evidence="12">Leaf</tissue>
    </source>
</reference>
<dbReference type="SMART" id="SM01253">
    <property type="entry name" value="Kin17_mid"/>
    <property type="match status" value="1"/>
</dbReference>
<keyword evidence="7" id="KW-0539">Nucleus</keyword>
<dbReference type="InterPro" id="IPR038254">
    <property type="entry name" value="KIN17_WH-like_sf"/>
</dbReference>
<evidence type="ECO:0000256" key="4">
    <source>
        <dbReference type="ARBA" id="ARBA00022771"/>
    </source>
</evidence>
<dbReference type="InterPro" id="IPR056767">
    <property type="entry name" value="C2H2-Znf_KIN17"/>
</dbReference>
<dbReference type="InterPro" id="IPR005824">
    <property type="entry name" value="KOW"/>
</dbReference>
<dbReference type="SMART" id="SM00739">
    <property type="entry name" value="KOW"/>
    <property type="match status" value="1"/>
</dbReference>
<dbReference type="AlphaFoldDB" id="A0A8X8WHM7"/>
<dbReference type="FunFam" id="2.30.30.140:FF:000056">
    <property type="entry name" value="DNA/RNA-binding protein kin17-like"/>
    <property type="match status" value="1"/>
</dbReference>
<dbReference type="GO" id="GO:0006974">
    <property type="term" value="P:DNA damage response"/>
    <property type="evidence" value="ECO:0007669"/>
    <property type="project" value="TreeGrafter"/>
</dbReference>
<keyword evidence="3" id="KW-0479">Metal-binding</keyword>
<evidence type="ECO:0000256" key="8">
    <source>
        <dbReference type="ARBA" id="ARBA00073416"/>
    </source>
</evidence>
<dbReference type="InterPro" id="IPR036236">
    <property type="entry name" value="Znf_C2H2_sf"/>
</dbReference>
<evidence type="ECO:0000256" key="5">
    <source>
        <dbReference type="ARBA" id="ARBA00022833"/>
    </source>
</evidence>
<dbReference type="InterPro" id="IPR037321">
    <property type="entry name" value="KIN17-like"/>
</dbReference>
<dbReference type="FunFam" id="2.30.30.30:FF:000021">
    <property type="entry name" value="DNA/RNA-binding protein KIN17, putative"/>
    <property type="match status" value="1"/>
</dbReference>
<protein>
    <recommendedName>
        <fullName evidence="8">KIN17-like protein</fullName>
    </recommendedName>
</protein>
<dbReference type="Proteomes" id="UP000298416">
    <property type="component" value="Unassembled WGS sequence"/>
</dbReference>